<accession>A0A0L8G668</accession>
<proteinExistence type="predicted"/>
<gene>
    <name evidence="1" type="ORF">OCBIM_22039581mg</name>
</gene>
<dbReference type="AlphaFoldDB" id="A0A0L8G668"/>
<evidence type="ECO:0000313" key="1">
    <source>
        <dbReference type="EMBL" id="KOF72329.1"/>
    </source>
</evidence>
<organism evidence="1">
    <name type="scientific">Octopus bimaculoides</name>
    <name type="common">California two-spotted octopus</name>
    <dbReference type="NCBI Taxonomy" id="37653"/>
    <lineage>
        <taxon>Eukaryota</taxon>
        <taxon>Metazoa</taxon>
        <taxon>Spiralia</taxon>
        <taxon>Lophotrochozoa</taxon>
        <taxon>Mollusca</taxon>
        <taxon>Cephalopoda</taxon>
        <taxon>Coleoidea</taxon>
        <taxon>Octopodiformes</taxon>
        <taxon>Octopoda</taxon>
        <taxon>Incirrata</taxon>
        <taxon>Octopodidae</taxon>
        <taxon>Octopus</taxon>
    </lineage>
</organism>
<name>A0A0L8G668_OCTBM</name>
<protein>
    <submittedName>
        <fullName evidence="1">Uncharacterized protein</fullName>
    </submittedName>
</protein>
<dbReference type="EMBL" id="KQ423712">
    <property type="protein sequence ID" value="KOF72329.1"/>
    <property type="molecule type" value="Genomic_DNA"/>
</dbReference>
<reference evidence="1" key="1">
    <citation type="submission" date="2015-07" db="EMBL/GenBank/DDBJ databases">
        <title>MeaNS - Measles Nucleotide Surveillance Program.</title>
        <authorList>
            <person name="Tran T."/>
            <person name="Druce J."/>
        </authorList>
    </citation>
    <scope>NUCLEOTIDE SEQUENCE</scope>
    <source>
        <strain evidence="1">UCB-OBI-ISO-001</strain>
        <tissue evidence="1">Gonad</tissue>
    </source>
</reference>
<sequence length="55" mass="6384">MNKQTKMSFLISTLNPELNSGLRVINIDLFISSSCHQTTSKNIFIIWFMEIHEVL</sequence>